<feature type="compositionally biased region" description="Basic and acidic residues" evidence="1">
    <location>
        <begin position="148"/>
        <end position="165"/>
    </location>
</feature>
<name>A0ABX1TH77_9GAMM</name>
<keyword evidence="3" id="KW-1185">Reference proteome</keyword>
<protein>
    <submittedName>
        <fullName evidence="2">Uncharacterized protein</fullName>
    </submittedName>
</protein>
<feature type="compositionally biased region" description="Basic residues" evidence="1">
    <location>
        <begin position="121"/>
        <end position="135"/>
    </location>
</feature>
<reference evidence="2 3" key="1">
    <citation type="submission" date="2019-03" db="EMBL/GenBank/DDBJ databases">
        <title>Metabolic reconstructions from genomes of highly enriched 'Candidatus Accumulibacter' and 'Candidatus Competibacter' bioreactor populations.</title>
        <authorList>
            <person name="Annavajhala M.K."/>
            <person name="Welles L."/>
            <person name="Abbas B."/>
            <person name="Sorokin D."/>
            <person name="Park H."/>
            <person name="Van Loosdrecht M."/>
            <person name="Chandran K."/>
        </authorList>
    </citation>
    <scope>NUCLEOTIDE SEQUENCE [LARGE SCALE GENOMIC DNA]</scope>
    <source>
        <strain evidence="2 3">SBR_G</strain>
    </source>
</reference>
<organism evidence="2 3">
    <name type="scientific">Candidatus Competibacter phosphatis</name>
    <dbReference type="NCBI Taxonomy" id="221280"/>
    <lineage>
        <taxon>Bacteria</taxon>
        <taxon>Pseudomonadati</taxon>
        <taxon>Pseudomonadota</taxon>
        <taxon>Gammaproteobacteria</taxon>
        <taxon>Candidatus Competibacteraceae</taxon>
        <taxon>Candidatus Competibacter</taxon>
    </lineage>
</organism>
<gene>
    <name evidence="2" type="ORF">E4P82_05640</name>
</gene>
<evidence type="ECO:0000256" key="1">
    <source>
        <dbReference type="SAM" id="MobiDB-lite"/>
    </source>
</evidence>
<feature type="region of interest" description="Disordered" evidence="1">
    <location>
        <begin position="109"/>
        <end position="169"/>
    </location>
</feature>
<sequence length="181" mass="19978">MKTQSHSADSDQDEPDVRLNFPIPADVHAALKVEAFRKKDDLARAIGRQVERGRRTRTHSRNFVMDADCCRLCGDVIDANGGDGLCSECYFSNADVEWLAEHYPHLLADDADDSADDPKPRRNPHSQRSHHHAQRPKSTYHAATMVGPHRDQSAHDARGDGRDVGQPHSAICHAIGGMAGQ</sequence>
<dbReference type="EMBL" id="SPMZ01000016">
    <property type="protein sequence ID" value="NMQ18730.1"/>
    <property type="molecule type" value="Genomic_DNA"/>
</dbReference>
<proteinExistence type="predicted"/>
<dbReference type="Proteomes" id="UP000760480">
    <property type="component" value="Unassembled WGS sequence"/>
</dbReference>
<comment type="caution">
    <text evidence="2">The sequence shown here is derived from an EMBL/GenBank/DDBJ whole genome shotgun (WGS) entry which is preliminary data.</text>
</comment>
<evidence type="ECO:0000313" key="2">
    <source>
        <dbReference type="EMBL" id="NMQ18730.1"/>
    </source>
</evidence>
<evidence type="ECO:0000313" key="3">
    <source>
        <dbReference type="Proteomes" id="UP000760480"/>
    </source>
</evidence>
<accession>A0ABX1TH77</accession>
<dbReference type="RefSeq" id="WP_169247991.1">
    <property type="nucleotide sequence ID" value="NZ_SPMZ01000016.1"/>
</dbReference>